<dbReference type="EMBL" id="JBHSRJ010000004">
    <property type="protein sequence ID" value="MFC6042875.1"/>
    <property type="molecule type" value="Genomic_DNA"/>
</dbReference>
<dbReference type="PROSITE" id="PS51257">
    <property type="entry name" value="PROKAR_LIPOPROTEIN"/>
    <property type="match status" value="1"/>
</dbReference>
<protein>
    <submittedName>
        <fullName evidence="3">Uncharacterized protein</fullName>
    </submittedName>
</protein>
<dbReference type="Proteomes" id="UP001596135">
    <property type="component" value="Unassembled WGS sequence"/>
</dbReference>
<keyword evidence="4" id="KW-1185">Reference proteome</keyword>
<name>A0ABW1LFY1_9ACTN</name>
<proteinExistence type="predicted"/>
<comment type="caution">
    <text evidence="3">The sequence shown here is derived from an EMBL/GenBank/DDBJ whole genome shotgun (WGS) entry which is preliminary data.</text>
</comment>
<feature type="region of interest" description="Disordered" evidence="1">
    <location>
        <begin position="20"/>
        <end position="43"/>
    </location>
</feature>
<evidence type="ECO:0000313" key="4">
    <source>
        <dbReference type="Proteomes" id="UP001596135"/>
    </source>
</evidence>
<sequence length="220" mass="22934">MTVRALVAIALALSLAACGSASVSSPPSGIDELTIPTPSPDPHDFVDGVDNPWLPLPPGRTWTYDVVDVHGGHELTVTVEPGPEVAGVATTARVSTEPGATTTDWFAQDARGNVWWFGREGEWTAGEDGAEAGLAMPADPRVGDGYRMALQEGVVEDVATVLSVRGSATVPAGTYDDLLATRVTSDLGSTGSTDQYWSRDLGLVEEQGAGRTLRLSEVSG</sequence>
<feature type="signal peptide" evidence="2">
    <location>
        <begin position="1"/>
        <end position="23"/>
    </location>
</feature>
<reference evidence="4" key="1">
    <citation type="journal article" date="2019" name="Int. J. Syst. Evol. Microbiol.">
        <title>The Global Catalogue of Microorganisms (GCM) 10K type strain sequencing project: providing services to taxonomists for standard genome sequencing and annotation.</title>
        <authorList>
            <consortium name="The Broad Institute Genomics Platform"/>
            <consortium name="The Broad Institute Genome Sequencing Center for Infectious Disease"/>
            <person name="Wu L."/>
            <person name="Ma J."/>
        </authorList>
    </citation>
    <scope>NUCLEOTIDE SEQUENCE [LARGE SCALE GENOMIC DNA]</scope>
    <source>
        <strain evidence="4">CCUG 54522</strain>
    </source>
</reference>
<keyword evidence="2" id="KW-0732">Signal</keyword>
<evidence type="ECO:0000313" key="3">
    <source>
        <dbReference type="EMBL" id="MFC6042875.1"/>
    </source>
</evidence>
<gene>
    <name evidence="3" type="ORF">ACFPYL_07310</name>
</gene>
<evidence type="ECO:0000256" key="2">
    <source>
        <dbReference type="SAM" id="SignalP"/>
    </source>
</evidence>
<dbReference type="RefSeq" id="WP_379152388.1">
    <property type="nucleotide sequence ID" value="NZ_JBHSRJ010000004.1"/>
</dbReference>
<accession>A0ABW1LFY1</accession>
<organism evidence="3 4">
    <name type="scientific">Nocardioides hankookensis</name>
    <dbReference type="NCBI Taxonomy" id="443157"/>
    <lineage>
        <taxon>Bacteria</taxon>
        <taxon>Bacillati</taxon>
        <taxon>Actinomycetota</taxon>
        <taxon>Actinomycetes</taxon>
        <taxon>Propionibacteriales</taxon>
        <taxon>Nocardioidaceae</taxon>
        <taxon>Nocardioides</taxon>
    </lineage>
</organism>
<feature type="chain" id="PRO_5045417989" evidence="2">
    <location>
        <begin position="24"/>
        <end position="220"/>
    </location>
</feature>
<evidence type="ECO:0000256" key="1">
    <source>
        <dbReference type="SAM" id="MobiDB-lite"/>
    </source>
</evidence>